<organism evidence="6">
    <name type="scientific">Hydra vulgaris</name>
    <name type="common">Hydra</name>
    <name type="synonym">Hydra attenuata</name>
    <dbReference type="NCBI Taxonomy" id="6087"/>
    <lineage>
        <taxon>Eukaryota</taxon>
        <taxon>Metazoa</taxon>
        <taxon>Cnidaria</taxon>
        <taxon>Hydrozoa</taxon>
        <taxon>Hydroidolina</taxon>
        <taxon>Anthoathecata</taxon>
        <taxon>Aplanulata</taxon>
        <taxon>Hydridae</taxon>
        <taxon>Hydra</taxon>
    </lineage>
</organism>
<dbReference type="SUPFAM" id="SSF50998">
    <property type="entry name" value="Quinoprotein alcohol dehydrogenase-like"/>
    <property type="match status" value="1"/>
</dbReference>
<dbReference type="Pfam" id="PF25168">
    <property type="entry name" value="Beta-prop_WDR36-Utp21_2nd"/>
    <property type="match status" value="1"/>
</dbReference>
<evidence type="ECO:0000256" key="3">
    <source>
        <dbReference type="PROSITE-ProRule" id="PRU00221"/>
    </source>
</evidence>
<dbReference type="InterPro" id="IPR015943">
    <property type="entry name" value="WD40/YVTN_repeat-like_dom_sf"/>
</dbReference>
<dbReference type="SMART" id="SM00320">
    <property type="entry name" value="WD40"/>
    <property type="match status" value="11"/>
</dbReference>
<dbReference type="PROSITE" id="PS50294">
    <property type="entry name" value="WD_REPEATS_REGION"/>
    <property type="match status" value="3"/>
</dbReference>
<evidence type="ECO:0000256" key="1">
    <source>
        <dbReference type="ARBA" id="ARBA00022574"/>
    </source>
</evidence>
<dbReference type="CDD" id="cd00200">
    <property type="entry name" value="WD40"/>
    <property type="match status" value="1"/>
</dbReference>
<dbReference type="PROSITE" id="PS50082">
    <property type="entry name" value="WD_REPEATS_2"/>
    <property type="match status" value="3"/>
</dbReference>
<dbReference type="InterPro" id="IPR007319">
    <property type="entry name" value="WDR36/Utp21_C"/>
</dbReference>
<dbReference type="Gene3D" id="2.130.10.10">
    <property type="entry name" value="YVTN repeat-like/Quinoprotein amine dehydrogenase"/>
    <property type="match status" value="2"/>
</dbReference>
<feature type="domain" description="WDR36/Utp21 C-terminal" evidence="4">
    <location>
        <begin position="697"/>
        <end position="906"/>
    </location>
</feature>
<dbReference type="GO" id="GO:0034388">
    <property type="term" value="C:Pwp2p-containing subcomplex of 90S preribosome"/>
    <property type="evidence" value="ECO:0007669"/>
    <property type="project" value="TreeGrafter"/>
</dbReference>
<gene>
    <name evidence="6" type="primary">WDR36</name>
</gene>
<feature type="domain" description="WDR36/Utp21 N-terminal" evidence="5">
    <location>
        <begin position="48"/>
        <end position="312"/>
    </location>
</feature>
<evidence type="ECO:0000259" key="5">
    <source>
        <dbReference type="Pfam" id="PF25171"/>
    </source>
</evidence>
<dbReference type="PANTHER" id="PTHR22840">
    <property type="entry name" value="WD REPEAT-CONTAINING PROTEIN 36"/>
    <property type="match status" value="1"/>
</dbReference>
<dbReference type="InterPro" id="IPR001680">
    <property type="entry name" value="WD40_rpt"/>
</dbReference>
<feature type="repeat" description="WD" evidence="3">
    <location>
        <begin position="482"/>
        <end position="523"/>
    </location>
</feature>
<dbReference type="FunFam" id="2.130.10.10:FF:000109">
    <property type="entry name" value="WD repeat domain 36"/>
    <property type="match status" value="1"/>
</dbReference>
<feature type="non-terminal residue" evidence="6">
    <location>
        <position position="1"/>
    </location>
</feature>
<keyword evidence="2" id="KW-0677">Repeat</keyword>
<dbReference type="OrthoDB" id="10250769at2759"/>
<name>T2M966_HYDVU</name>
<accession>T2M966</accession>
<proteinExistence type="evidence at transcript level"/>
<dbReference type="PROSITE" id="PS00678">
    <property type="entry name" value="WD_REPEATS_1"/>
    <property type="match status" value="2"/>
</dbReference>
<dbReference type="GO" id="GO:0032040">
    <property type="term" value="C:small-subunit processome"/>
    <property type="evidence" value="ECO:0007669"/>
    <property type="project" value="InterPro"/>
</dbReference>
<feature type="repeat" description="WD" evidence="3">
    <location>
        <begin position="565"/>
        <end position="606"/>
    </location>
</feature>
<evidence type="ECO:0000256" key="2">
    <source>
        <dbReference type="ARBA" id="ARBA00022737"/>
    </source>
</evidence>
<dbReference type="Pfam" id="PF04192">
    <property type="entry name" value="Utp21"/>
    <property type="match status" value="1"/>
</dbReference>
<dbReference type="InterPro" id="IPR011047">
    <property type="entry name" value="Quinoprotein_ADH-like_sf"/>
</dbReference>
<protein>
    <submittedName>
        <fullName evidence="6">WD repeat-containing protein 36</fullName>
    </submittedName>
</protein>
<evidence type="ECO:0000259" key="4">
    <source>
        <dbReference type="Pfam" id="PF04192"/>
    </source>
</evidence>
<dbReference type="PANTHER" id="PTHR22840:SF12">
    <property type="entry name" value="WD REPEAT-CONTAINING PROTEIN 36"/>
    <property type="match status" value="1"/>
</dbReference>
<dbReference type="InterPro" id="IPR019775">
    <property type="entry name" value="WD40_repeat_CS"/>
</dbReference>
<reference evidence="6" key="1">
    <citation type="journal article" date="2013" name="Genome Biol. Evol.">
        <title>Punctuated emergences of genetic and phenotypic innovations in eumetazoan, bilaterian, euteleostome, and hominidae ancestors.</title>
        <authorList>
            <person name="Wenger Y."/>
            <person name="Galliot B."/>
        </authorList>
    </citation>
    <scope>NUCLEOTIDE SEQUENCE</scope>
    <source>
        <tissue evidence="6">Whole animals</tissue>
    </source>
</reference>
<dbReference type="Pfam" id="PF25171">
    <property type="entry name" value="Beta-prop_WDR36-Utp21_1st"/>
    <property type="match status" value="1"/>
</dbReference>
<dbReference type="EMBL" id="HAAD01002349">
    <property type="protein sequence ID" value="CDG68581.1"/>
    <property type="molecule type" value="mRNA"/>
</dbReference>
<dbReference type="GO" id="GO:0006364">
    <property type="term" value="P:rRNA processing"/>
    <property type="evidence" value="ECO:0007669"/>
    <property type="project" value="InterPro"/>
</dbReference>
<dbReference type="AlphaFoldDB" id="T2M966"/>
<feature type="repeat" description="WD" evidence="3">
    <location>
        <begin position="278"/>
        <end position="309"/>
    </location>
</feature>
<dbReference type="InterPro" id="IPR059157">
    <property type="entry name" value="WDR36-Utp21_N"/>
</dbReference>
<evidence type="ECO:0000313" key="6">
    <source>
        <dbReference type="EMBL" id="CDG68581.1"/>
    </source>
</evidence>
<keyword evidence="1 3" id="KW-0853">WD repeat</keyword>
<sequence>VSININMVKYTSNVTKKESQIFAPYRAVGFVSNHIPLNLEVKGTEHFVTTVVGASFHIYNAGKLNLLFVGEPLTEQIAAVISVNNTHIVAAGCNVYLFERGKTKKKYVEHQSDVHSLLSLGEHVVSIDCSNTVNVWELENLETYVSFALDSALFTVTTCVHPSTYLNKVLFGSKQGTLQLWNVKTCKLIHEFKGWNASVMVLEQAPAVDVIAIGLENGRIILENIKFEVTMMTFYQEYGPVTALSFRTDGTPVMASGSSLGNIVFWDLEKKQTINMIEKAHSSSVTGMKFFHKQPLLITSAPDNSLKIWIFDNPDGSARLFKFRSGHSAPPTRTLFYGSYGNVVLTTGMDQTLRFTSIMRGEQCHEFSQGSLIKKAGKHGVKVQALRLPPITCIAAETLREHDWDNIVTCHLKLPVAKSWSTEKRAIGKHEFGSFKATVKIPTCCDISSCGNFTVIGYKNGNIEKFNLQSGIKRLKYGKKLCNGHTSTVRGVCIDNANMMMISAAADKAMKFWNFKNGNLLCSISFDYPIMQTKLHRESSLLAVSFDDFSIQIIDIDSKKMVRTFVGHSNIITDMSWSSDARWLLSSSMDGTIRTWDVPSSRLVDCFMVDTPASSVAFSPTSEFLATTHQDDVGIYLWSNKVTYSGVHPSPLPNNYEPILLSLPKTHVETDDPTENLEEPLEEKEITSNVEKYISPDQLGDYVITLSLLPDSKWKCLTSLELIKSRNKPKEPPKKPEAAPFFLPTVAGLELTFDKSKGLTGSHENTSESRLTVVKKFHEETSLQKSLREFEKFPDAHKVNEVIEKLKLLTPSETDIQFRTLSPELGGDVDLLTCQIRVLEHALKLGKDYEIVQAYIALFLKLHGDLIISTEQLRTTAADLLDMIKNTWSECDELLDESLCLIKYFKSATV</sequence>